<dbReference type="PANTHER" id="PTHR44858">
    <property type="entry name" value="TETRATRICOPEPTIDE REPEAT PROTEIN 6"/>
    <property type="match status" value="1"/>
</dbReference>
<feature type="repeat" description="TPR" evidence="3">
    <location>
        <begin position="44"/>
        <end position="77"/>
    </location>
</feature>
<gene>
    <name evidence="4" type="ORF">H9913_05220</name>
</gene>
<dbReference type="InterPro" id="IPR019734">
    <property type="entry name" value="TPR_rpt"/>
</dbReference>
<protein>
    <submittedName>
        <fullName evidence="4">Tetratricopeptide repeat protein</fullName>
    </submittedName>
</protein>
<dbReference type="PROSITE" id="PS50005">
    <property type="entry name" value="TPR"/>
    <property type="match status" value="5"/>
</dbReference>
<dbReference type="Proteomes" id="UP000823850">
    <property type="component" value="Unassembled WGS sequence"/>
</dbReference>
<sequence length="331" mass="38348">MCFLGGCSHTPTSYEIGIKNLEEKNYTEAIENFQDAVEAEDHTAESWRGIGVAWTEKEVYDKAQEAFEAALDQVRSSDQSMKRDIFLYLADAQYHQKDYKGCLETCNTLLEDSREKDGFFLRGSAYLQLKEYNQAEKDFSRVIEDSEDYQDYLDIYMVYRDCGLNADGSVYLEKAAEIKPGDGEDYYQRGRVYYYLGDYENAEKDLERATEKDYPMAQIYLGKVYLTTGDAEKARETYEQCLDAEDLKAEAYNGLAYCSIQEEDYESALSYVQEGLKEEDSDEQPALLFNEIIIYEKMADYDSAKEKINEYLELYPGDINAVRENYLLETR</sequence>
<feature type="repeat" description="TPR" evidence="3">
    <location>
        <begin position="10"/>
        <end position="43"/>
    </location>
</feature>
<dbReference type="PANTHER" id="PTHR44858:SF1">
    <property type="entry name" value="UDP-N-ACETYLGLUCOSAMINE--PEPTIDE N-ACETYLGLUCOSAMINYLTRANSFERASE SPINDLY-RELATED"/>
    <property type="match status" value="1"/>
</dbReference>
<evidence type="ECO:0000256" key="1">
    <source>
        <dbReference type="ARBA" id="ARBA00022737"/>
    </source>
</evidence>
<reference evidence="4" key="1">
    <citation type="journal article" date="2021" name="PeerJ">
        <title>Extensive microbial diversity within the chicken gut microbiome revealed by metagenomics and culture.</title>
        <authorList>
            <person name="Gilroy R."/>
            <person name="Ravi A."/>
            <person name="Getino M."/>
            <person name="Pursley I."/>
            <person name="Horton D.L."/>
            <person name="Alikhan N.F."/>
            <person name="Baker D."/>
            <person name="Gharbi K."/>
            <person name="Hall N."/>
            <person name="Watson M."/>
            <person name="Adriaenssens E.M."/>
            <person name="Foster-Nyarko E."/>
            <person name="Jarju S."/>
            <person name="Secka A."/>
            <person name="Antonio M."/>
            <person name="Oren A."/>
            <person name="Chaudhuri R.R."/>
            <person name="La Ragione R."/>
            <person name="Hildebrand F."/>
            <person name="Pallen M.J."/>
        </authorList>
    </citation>
    <scope>NUCLEOTIDE SEQUENCE</scope>
    <source>
        <strain evidence="4">ChiW19-6364</strain>
    </source>
</reference>
<proteinExistence type="predicted"/>
<comment type="caution">
    <text evidence="4">The sequence shown here is derived from an EMBL/GenBank/DDBJ whole genome shotgun (WGS) entry which is preliminary data.</text>
</comment>
<evidence type="ECO:0000256" key="2">
    <source>
        <dbReference type="ARBA" id="ARBA00022803"/>
    </source>
</evidence>
<evidence type="ECO:0000313" key="5">
    <source>
        <dbReference type="Proteomes" id="UP000823850"/>
    </source>
</evidence>
<feature type="repeat" description="TPR" evidence="3">
    <location>
        <begin position="249"/>
        <end position="282"/>
    </location>
</feature>
<dbReference type="SUPFAM" id="SSF48452">
    <property type="entry name" value="TPR-like"/>
    <property type="match status" value="1"/>
</dbReference>
<feature type="repeat" description="TPR" evidence="3">
    <location>
        <begin position="183"/>
        <end position="216"/>
    </location>
</feature>
<evidence type="ECO:0000313" key="4">
    <source>
        <dbReference type="EMBL" id="HJD39410.1"/>
    </source>
</evidence>
<dbReference type="InterPro" id="IPR050498">
    <property type="entry name" value="Ycf3"/>
</dbReference>
<evidence type="ECO:0000256" key="3">
    <source>
        <dbReference type="PROSITE-ProRule" id="PRU00339"/>
    </source>
</evidence>
<dbReference type="SMART" id="SM00028">
    <property type="entry name" value="TPR"/>
    <property type="match status" value="8"/>
</dbReference>
<keyword evidence="2 3" id="KW-0802">TPR repeat</keyword>
<dbReference type="Pfam" id="PF13432">
    <property type="entry name" value="TPR_16"/>
    <property type="match status" value="2"/>
</dbReference>
<dbReference type="EMBL" id="DWUX01000097">
    <property type="protein sequence ID" value="HJD39410.1"/>
    <property type="molecule type" value="Genomic_DNA"/>
</dbReference>
<organism evidence="4 5">
    <name type="scientific">Candidatus Blautia stercoripullorum</name>
    <dbReference type="NCBI Taxonomy" id="2838502"/>
    <lineage>
        <taxon>Bacteria</taxon>
        <taxon>Bacillati</taxon>
        <taxon>Bacillota</taxon>
        <taxon>Clostridia</taxon>
        <taxon>Lachnospirales</taxon>
        <taxon>Lachnospiraceae</taxon>
        <taxon>Blautia</taxon>
    </lineage>
</organism>
<keyword evidence="1" id="KW-0677">Repeat</keyword>
<reference evidence="4" key="2">
    <citation type="submission" date="2021-04" db="EMBL/GenBank/DDBJ databases">
        <authorList>
            <person name="Gilroy R."/>
        </authorList>
    </citation>
    <scope>NUCLEOTIDE SEQUENCE</scope>
    <source>
        <strain evidence="4">ChiW19-6364</strain>
    </source>
</reference>
<dbReference type="Gene3D" id="1.25.40.10">
    <property type="entry name" value="Tetratricopeptide repeat domain"/>
    <property type="match status" value="4"/>
</dbReference>
<dbReference type="Pfam" id="PF13181">
    <property type="entry name" value="TPR_8"/>
    <property type="match status" value="1"/>
</dbReference>
<dbReference type="InterPro" id="IPR011990">
    <property type="entry name" value="TPR-like_helical_dom_sf"/>
</dbReference>
<feature type="repeat" description="TPR" evidence="3">
    <location>
        <begin position="116"/>
        <end position="149"/>
    </location>
</feature>
<name>A0A9D2R6L8_9FIRM</name>
<dbReference type="AlphaFoldDB" id="A0A9D2R6L8"/>
<dbReference type="SUPFAM" id="SSF81901">
    <property type="entry name" value="HCP-like"/>
    <property type="match status" value="1"/>
</dbReference>
<accession>A0A9D2R6L8</accession>